<keyword evidence="1" id="KW-0812">Transmembrane</keyword>
<organism evidence="3">
    <name type="scientific">Laccaria bicolor (strain S238N-H82 / ATCC MYA-4686)</name>
    <name type="common">Bicoloured deceiver</name>
    <name type="synonym">Laccaria laccata var. bicolor</name>
    <dbReference type="NCBI Taxonomy" id="486041"/>
    <lineage>
        <taxon>Eukaryota</taxon>
        <taxon>Fungi</taxon>
        <taxon>Dikarya</taxon>
        <taxon>Basidiomycota</taxon>
        <taxon>Agaricomycotina</taxon>
        <taxon>Agaricomycetes</taxon>
        <taxon>Agaricomycetidae</taxon>
        <taxon>Agaricales</taxon>
        <taxon>Agaricineae</taxon>
        <taxon>Hydnangiaceae</taxon>
        <taxon>Laccaria</taxon>
    </lineage>
</organism>
<reference evidence="2 3" key="1">
    <citation type="journal article" date="2008" name="Nature">
        <title>The genome of Laccaria bicolor provides insights into mycorrhizal symbiosis.</title>
        <authorList>
            <person name="Martin F."/>
            <person name="Aerts A."/>
            <person name="Ahren D."/>
            <person name="Brun A."/>
            <person name="Danchin E.G.J."/>
            <person name="Duchaussoy F."/>
            <person name="Gibon J."/>
            <person name="Kohler A."/>
            <person name="Lindquist E."/>
            <person name="Pereda V."/>
            <person name="Salamov A."/>
            <person name="Shapiro H.J."/>
            <person name="Wuyts J."/>
            <person name="Blaudez D."/>
            <person name="Buee M."/>
            <person name="Brokstein P."/>
            <person name="Canbaeck B."/>
            <person name="Cohen D."/>
            <person name="Courty P.E."/>
            <person name="Coutinho P.M."/>
            <person name="Delaruelle C."/>
            <person name="Detter J.C."/>
            <person name="Deveau A."/>
            <person name="DiFazio S."/>
            <person name="Duplessis S."/>
            <person name="Fraissinet-Tachet L."/>
            <person name="Lucic E."/>
            <person name="Frey-Klett P."/>
            <person name="Fourrey C."/>
            <person name="Feussner I."/>
            <person name="Gay G."/>
            <person name="Grimwood J."/>
            <person name="Hoegger P.J."/>
            <person name="Jain P."/>
            <person name="Kilaru S."/>
            <person name="Labbe J."/>
            <person name="Lin Y.C."/>
            <person name="Legue V."/>
            <person name="Le Tacon F."/>
            <person name="Marmeisse R."/>
            <person name="Melayah D."/>
            <person name="Montanini B."/>
            <person name="Muratet M."/>
            <person name="Nehls U."/>
            <person name="Niculita-Hirzel H."/>
            <person name="Oudot-Le Secq M.P."/>
            <person name="Peter M."/>
            <person name="Quesneville H."/>
            <person name="Rajashekar B."/>
            <person name="Reich M."/>
            <person name="Rouhier N."/>
            <person name="Schmutz J."/>
            <person name="Yin T."/>
            <person name="Chalot M."/>
            <person name="Henrissat B."/>
            <person name="Kuees U."/>
            <person name="Lucas S."/>
            <person name="Van de Peer Y."/>
            <person name="Podila G.K."/>
            <person name="Polle A."/>
            <person name="Pukkila P.J."/>
            <person name="Richardson P.M."/>
            <person name="Rouze P."/>
            <person name="Sanders I.R."/>
            <person name="Stajich J.E."/>
            <person name="Tunlid A."/>
            <person name="Tuskan G."/>
            <person name="Grigoriev I.V."/>
        </authorList>
    </citation>
    <scope>NUCLEOTIDE SEQUENCE [LARGE SCALE GENOMIC DNA]</scope>
    <source>
        <strain evidence="3">S238N-H82 / ATCC MYA-4686</strain>
    </source>
</reference>
<proteinExistence type="predicted"/>
<keyword evidence="3" id="KW-1185">Reference proteome</keyword>
<keyword evidence="1" id="KW-1133">Transmembrane helix</keyword>
<sequence>MQAIMQFRIACMYSHRRKIIFLMVIAFTIEVISMTAINLAYLGVVVEISDSQFLCMGQHFPNLYPVYFWIVMFSFELIIFLLGLQAGLIYFKESRSFSLRRPLRSILICDSIVFPLIAFAIGGLNIFTWTRLPYYYITITVTLAQLSSRILGCRLLLNLREAYYLPFETECAHSYSQNLQFA</sequence>
<dbReference type="AlphaFoldDB" id="B0DYR8"/>
<feature type="transmembrane region" description="Helical" evidence="1">
    <location>
        <begin position="20"/>
        <end position="46"/>
    </location>
</feature>
<feature type="transmembrane region" description="Helical" evidence="1">
    <location>
        <begin position="66"/>
        <end position="91"/>
    </location>
</feature>
<feature type="transmembrane region" description="Helical" evidence="1">
    <location>
        <begin position="103"/>
        <end position="128"/>
    </location>
</feature>
<keyword evidence="1" id="KW-0472">Membrane</keyword>
<dbReference type="InParanoid" id="B0DYR8"/>
<dbReference type="RefSeq" id="XP_001889090.1">
    <property type="nucleotide sequence ID" value="XM_001889055.1"/>
</dbReference>
<dbReference type="OrthoDB" id="2638860at2759"/>
<dbReference type="GeneID" id="6084749"/>
<dbReference type="Proteomes" id="UP000001194">
    <property type="component" value="Unassembled WGS sequence"/>
</dbReference>
<name>B0DYR8_LACBS</name>
<gene>
    <name evidence="2" type="ORF">LACBIDRAFT_314530</name>
</gene>
<accession>B0DYR8</accession>
<evidence type="ECO:0000256" key="1">
    <source>
        <dbReference type="SAM" id="Phobius"/>
    </source>
</evidence>
<dbReference type="HOGENOM" id="CLU_035509_14_0_1"/>
<dbReference type="KEGG" id="lbc:LACBIDRAFT_314530"/>
<evidence type="ECO:0000313" key="2">
    <source>
        <dbReference type="EMBL" id="EDR00338.1"/>
    </source>
</evidence>
<protein>
    <submittedName>
        <fullName evidence="2">Predicted protein</fullName>
    </submittedName>
</protein>
<evidence type="ECO:0000313" key="3">
    <source>
        <dbReference type="Proteomes" id="UP000001194"/>
    </source>
</evidence>
<dbReference type="EMBL" id="DS547151">
    <property type="protein sequence ID" value="EDR00338.1"/>
    <property type="molecule type" value="Genomic_DNA"/>
</dbReference>